<evidence type="ECO:0000256" key="5">
    <source>
        <dbReference type="ARBA" id="ARBA00023004"/>
    </source>
</evidence>
<dbReference type="SUPFAM" id="SSF51197">
    <property type="entry name" value="Clavaminate synthase-like"/>
    <property type="match status" value="1"/>
</dbReference>
<reference evidence="7" key="2">
    <citation type="submission" date="2019-06" db="EMBL/GenBank/DDBJ databases">
        <title>Genomics analysis of Aphanomyces spp. identifies a new class of oomycete effector associated with host adaptation.</title>
        <authorList>
            <person name="Gaulin E."/>
        </authorList>
    </citation>
    <scope>NUCLEOTIDE SEQUENCE</scope>
    <source>
        <strain evidence="7">CBS 578.67</strain>
    </source>
</reference>
<dbReference type="GO" id="GO:0005737">
    <property type="term" value="C:cytoplasm"/>
    <property type="evidence" value="ECO:0007669"/>
    <property type="project" value="TreeGrafter"/>
</dbReference>
<dbReference type="InterPro" id="IPR051323">
    <property type="entry name" value="AtsK-like"/>
</dbReference>
<evidence type="ECO:0000313" key="7">
    <source>
        <dbReference type="EMBL" id="KAF0695801.1"/>
    </source>
</evidence>
<keyword evidence="5" id="KW-0408">Iron</keyword>
<dbReference type="Gene3D" id="3.60.130.10">
    <property type="entry name" value="Clavaminate synthase-like"/>
    <property type="match status" value="1"/>
</dbReference>
<evidence type="ECO:0000313" key="8">
    <source>
        <dbReference type="EMBL" id="VFT90237.1"/>
    </source>
</evidence>
<dbReference type="AlphaFoldDB" id="A0A485KZQ8"/>
<gene>
    <name evidence="8" type="primary">Aste57867_13398</name>
    <name evidence="7" type="ORF">As57867_013348</name>
    <name evidence="8" type="ORF">ASTE57867_13398</name>
</gene>
<keyword evidence="9" id="KW-1185">Reference proteome</keyword>
<name>A0A485KZQ8_9STRA</name>
<evidence type="ECO:0000256" key="3">
    <source>
        <dbReference type="ARBA" id="ARBA00022964"/>
    </source>
</evidence>
<dbReference type="InterPro" id="IPR003819">
    <property type="entry name" value="TauD/TfdA-like"/>
</dbReference>
<accession>A0A485KZQ8</accession>
<dbReference type="EMBL" id="VJMH01005449">
    <property type="protein sequence ID" value="KAF0695801.1"/>
    <property type="molecule type" value="Genomic_DNA"/>
</dbReference>
<keyword evidence="3" id="KW-0223">Dioxygenase</keyword>
<protein>
    <submittedName>
        <fullName evidence="8">Aste57867_13398 protein</fullName>
    </submittedName>
</protein>
<dbReference type="Pfam" id="PF02668">
    <property type="entry name" value="TauD"/>
    <property type="match status" value="1"/>
</dbReference>
<dbReference type="InterPro" id="IPR042098">
    <property type="entry name" value="TauD-like_sf"/>
</dbReference>
<evidence type="ECO:0000259" key="6">
    <source>
        <dbReference type="Pfam" id="PF02668"/>
    </source>
</evidence>
<dbReference type="GO" id="GO:0016706">
    <property type="term" value="F:2-oxoglutarate-dependent dioxygenase activity"/>
    <property type="evidence" value="ECO:0007669"/>
    <property type="project" value="TreeGrafter"/>
</dbReference>
<reference evidence="8 9" key="1">
    <citation type="submission" date="2019-03" db="EMBL/GenBank/DDBJ databases">
        <authorList>
            <person name="Gaulin E."/>
            <person name="Dumas B."/>
        </authorList>
    </citation>
    <scope>NUCLEOTIDE SEQUENCE [LARGE SCALE GENOMIC DNA]</scope>
    <source>
        <strain evidence="8">CBS 568.67</strain>
    </source>
</reference>
<sequence length="315" mass="35416">MRFRRAQHTLAMHQASAFNVAGLHVPFKRMQVYPVTGTIGAEVEGVDLSQPLPPDVVNELRAAFLRHGVLFFRHQHGLSPQAHLDFCRRFGPIQRHPIVQGMPGYPDIIQIVKEPGSPTRFGEEWHSDHSFMSSPPMGSVLVARELPEYGNDTLFNCMQSAYDGLSNGLQALLGQLRSVHTSRLAFSHSDRQRQANFNGTAPMQYKAGQDNTAVHPVVTVHPETGKRVLFVNPMFTPCFEGMTVDESKPILDMLFAKAHRPEFQCRFRWSPGSVAFWDNRRLQHLAINDNLGSRRVMHRITIDGGGSDQGQSRMI</sequence>
<dbReference type="Proteomes" id="UP000332933">
    <property type="component" value="Unassembled WGS sequence"/>
</dbReference>
<organism evidence="8 9">
    <name type="scientific">Aphanomyces stellatus</name>
    <dbReference type="NCBI Taxonomy" id="120398"/>
    <lineage>
        <taxon>Eukaryota</taxon>
        <taxon>Sar</taxon>
        <taxon>Stramenopiles</taxon>
        <taxon>Oomycota</taxon>
        <taxon>Saprolegniomycetes</taxon>
        <taxon>Saprolegniales</taxon>
        <taxon>Verrucalvaceae</taxon>
        <taxon>Aphanomyces</taxon>
    </lineage>
</organism>
<proteinExistence type="inferred from homology"/>
<comment type="similarity">
    <text evidence="1">Belongs to the TfdA dioxygenase family.</text>
</comment>
<feature type="domain" description="TauD/TfdA-like" evidence="6">
    <location>
        <begin position="32"/>
        <end position="301"/>
    </location>
</feature>
<evidence type="ECO:0000256" key="2">
    <source>
        <dbReference type="ARBA" id="ARBA00022723"/>
    </source>
</evidence>
<evidence type="ECO:0000256" key="1">
    <source>
        <dbReference type="ARBA" id="ARBA00005896"/>
    </source>
</evidence>
<evidence type="ECO:0000313" key="9">
    <source>
        <dbReference type="Proteomes" id="UP000332933"/>
    </source>
</evidence>
<dbReference type="EMBL" id="CAADRA010005470">
    <property type="protein sequence ID" value="VFT90237.1"/>
    <property type="molecule type" value="Genomic_DNA"/>
</dbReference>
<dbReference type="PANTHER" id="PTHR30468:SF1">
    <property type="entry name" value="ALPHA-KETOGLUTARATE-DEPENDENT SULFONATE DIOXYGENASE"/>
    <property type="match status" value="1"/>
</dbReference>
<keyword evidence="2" id="KW-0479">Metal-binding</keyword>
<dbReference type="GO" id="GO:0046872">
    <property type="term" value="F:metal ion binding"/>
    <property type="evidence" value="ECO:0007669"/>
    <property type="project" value="UniProtKB-KW"/>
</dbReference>
<evidence type="ECO:0000256" key="4">
    <source>
        <dbReference type="ARBA" id="ARBA00023002"/>
    </source>
</evidence>
<dbReference type="OrthoDB" id="10257314at2759"/>
<keyword evidence="4" id="KW-0560">Oxidoreductase</keyword>
<dbReference type="PANTHER" id="PTHR30468">
    <property type="entry name" value="ALPHA-KETOGLUTARATE-DEPENDENT SULFONATE DIOXYGENASE"/>
    <property type="match status" value="1"/>
</dbReference>